<dbReference type="Proteomes" id="UP001610334">
    <property type="component" value="Unassembled WGS sequence"/>
</dbReference>
<protein>
    <submittedName>
        <fullName evidence="1">Uncharacterized protein</fullName>
    </submittedName>
</protein>
<evidence type="ECO:0000313" key="1">
    <source>
        <dbReference type="EMBL" id="KAL2814422.1"/>
    </source>
</evidence>
<comment type="caution">
    <text evidence="1">The sequence shown here is derived from an EMBL/GenBank/DDBJ whole genome shotgun (WGS) entry which is preliminary data.</text>
</comment>
<sequence length="68" mass="8015">MDLLGHLNHLPGKGLDNRRFAARVNIYNRWLRKCRQTDYQSRYNCSLQARQGIFSLSLCYLFHVLEGS</sequence>
<dbReference type="EMBL" id="JBFXLT010000033">
    <property type="protein sequence ID" value="KAL2814422.1"/>
    <property type="molecule type" value="Genomic_DNA"/>
</dbReference>
<accession>A0ABR4HI42</accession>
<proteinExistence type="predicted"/>
<feature type="non-terminal residue" evidence="1">
    <location>
        <position position="68"/>
    </location>
</feature>
<evidence type="ECO:0000313" key="2">
    <source>
        <dbReference type="Proteomes" id="UP001610334"/>
    </source>
</evidence>
<reference evidence="1 2" key="1">
    <citation type="submission" date="2024-07" db="EMBL/GenBank/DDBJ databases">
        <title>Section-level genome sequencing and comparative genomics of Aspergillus sections Usti and Cavernicolus.</title>
        <authorList>
            <consortium name="Lawrence Berkeley National Laboratory"/>
            <person name="Nybo J.L."/>
            <person name="Vesth T.C."/>
            <person name="Theobald S."/>
            <person name="Frisvad J.C."/>
            <person name="Larsen T.O."/>
            <person name="Kjaerboelling I."/>
            <person name="Rothschild-Mancinelli K."/>
            <person name="Lyhne E.K."/>
            <person name="Kogle M.E."/>
            <person name="Barry K."/>
            <person name="Clum A."/>
            <person name="Na H."/>
            <person name="Ledsgaard L."/>
            <person name="Lin J."/>
            <person name="Lipzen A."/>
            <person name="Kuo A."/>
            <person name="Riley R."/>
            <person name="Mondo S."/>
            <person name="Labutti K."/>
            <person name="Haridas S."/>
            <person name="Pangalinan J."/>
            <person name="Salamov A.A."/>
            <person name="Simmons B.A."/>
            <person name="Magnuson J.K."/>
            <person name="Chen J."/>
            <person name="Drula E."/>
            <person name="Henrissat B."/>
            <person name="Wiebenga A."/>
            <person name="Lubbers R.J."/>
            <person name="Gomes A.C."/>
            <person name="Makela M.R."/>
            <person name="Stajich J."/>
            <person name="Grigoriev I.V."/>
            <person name="Mortensen U.H."/>
            <person name="De Vries R.P."/>
            <person name="Baker S.E."/>
            <person name="Andersen M.R."/>
        </authorList>
    </citation>
    <scope>NUCLEOTIDE SEQUENCE [LARGE SCALE GENOMIC DNA]</scope>
    <source>
        <strain evidence="1 2">CBS 588.65</strain>
    </source>
</reference>
<keyword evidence="2" id="KW-1185">Reference proteome</keyword>
<name>A0ABR4HI42_9EURO</name>
<gene>
    <name evidence="1" type="ORF">BJX63DRAFT_392234</name>
</gene>
<organism evidence="1 2">
    <name type="scientific">Aspergillus granulosus</name>
    <dbReference type="NCBI Taxonomy" id="176169"/>
    <lineage>
        <taxon>Eukaryota</taxon>
        <taxon>Fungi</taxon>
        <taxon>Dikarya</taxon>
        <taxon>Ascomycota</taxon>
        <taxon>Pezizomycotina</taxon>
        <taxon>Eurotiomycetes</taxon>
        <taxon>Eurotiomycetidae</taxon>
        <taxon>Eurotiales</taxon>
        <taxon>Aspergillaceae</taxon>
        <taxon>Aspergillus</taxon>
        <taxon>Aspergillus subgen. Nidulantes</taxon>
    </lineage>
</organism>